<keyword evidence="6 8" id="KW-0472">Membrane</keyword>
<name>A0ABN2UFS2_9MICO</name>
<accession>A0ABN2UFS2</accession>
<keyword evidence="11" id="KW-1185">Reference proteome</keyword>
<evidence type="ECO:0000313" key="10">
    <source>
        <dbReference type="EMBL" id="GAA2031987.1"/>
    </source>
</evidence>
<keyword evidence="4 8" id="KW-0812">Transmembrane</keyword>
<dbReference type="EMBL" id="BAAANB010000021">
    <property type="protein sequence ID" value="GAA2031987.1"/>
    <property type="molecule type" value="Genomic_DNA"/>
</dbReference>
<feature type="transmembrane region" description="Helical" evidence="8">
    <location>
        <begin position="550"/>
        <end position="567"/>
    </location>
</feature>
<protein>
    <submittedName>
        <fullName evidence="10">MMPL family transporter</fullName>
    </submittedName>
</protein>
<feature type="transmembrane region" description="Helical" evidence="8">
    <location>
        <begin position="643"/>
        <end position="663"/>
    </location>
</feature>
<dbReference type="PANTHER" id="PTHR33406:SF6">
    <property type="entry name" value="MEMBRANE PROTEIN YDGH-RELATED"/>
    <property type="match status" value="1"/>
</dbReference>
<feature type="transmembrane region" description="Helical" evidence="8">
    <location>
        <begin position="610"/>
        <end position="631"/>
    </location>
</feature>
<evidence type="ECO:0000256" key="5">
    <source>
        <dbReference type="ARBA" id="ARBA00022989"/>
    </source>
</evidence>
<evidence type="ECO:0000256" key="1">
    <source>
        <dbReference type="ARBA" id="ARBA00004651"/>
    </source>
</evidence>
<evidence type="ECO:0000256" key="8">
    <source>
        <dbReference type="SAM" id="Phobius"/>
    </source>
</evidence>
<feature type="transmembrane region" description="Helical" evidence="8">
    <location>
        <begin position="202"/>
        <end position="220"/>
    </location>
</feature>
<reference evidence="10 11" key="1">
    <citation type="journal article" date="2019" name="Int. J. Syst. Evol. Microbiol.">
        <title>The Global Catalogue of Microorganisms (GCM) 10K type strain sequencing project: providing services to taxonomists for standard genome sequencing and annotation.</title>
        <authorList>
            <consortium name="The Broad Institute Genomics Platform"/>
            <consortium name="The Broad Institute Genome Sequencing Center for Infectious Disease"/>
            <person name="Wu L."/>
            <person name="Ma J."/>
        </authorList>
    </citation>
    <scope>NUCLEOTIDE SEQUENCE [LARGE SCALE GENOMIC DNA]</scope>
    <source>
        <strain evidence="10 11">JCM 14283</strain>
    </source>
</reference>
<evidence type="ECO:0000256" key="4">
    <source>
        <dbReference type="ARBA" id="ARBA00022692"/>
    </source>
</evidence>
<feature type="domain" description="Membrane transport protein MMPL" evidence="9">
    <location>
        <begin position="56"/>
        <end position="397"/>
    </location>
</feature>
<keyword evidence="5 8" id="KW-1133">Transmembrane helix</keyword>
<dbReference type="InterPro" id="IPR004869">
    <property type="entry name" value="MMPL_dom"/>
</dbReference>
<feature type="region of interest" description="Disordered" evidence="7">
    <location>
        <begin position="724"/>
        <end position="765"/>
    </location>
</feature>
<dbReference type="Pfam" id="PF03176">
    <property type="entry name" value="MMPL"/>
    <property type="match status" value="2"/>
</dbReference>
<organism evidence="10 11">
    <name type="scientific">Terrabacter terrae</name>
    <dbReference type="NCBI Taxonomy" id="318434"/>
    <lineage>
        <taxon>Bacteria</taxon>
        <taxon>Bacillati</taxon>
        <taxon>Actinomycetota</taxon>
        <taxon>Actinomycetes</taxon>
        <taxon>Micrococcales</taxon>
        <taxon>Intrasporangiaceae</taxon>
        <taxon>Terrabacter</taxon>
    </lineage>
</organism>
<comment type="subcellular location">
    <subcellularLocation>
        <location evidence="1">Cell membrane</location>
        <topology evidence="1">Multi-pass membrane protein</topology>
    </subcellularLocation>
</comment>
<feature type="transmembrane region" description="Helical" evidence="8">
    <location>
        <begin position="260"/>
        <end position="282"/>
    </location>
</feature>
<comment type="caution">
    <text evidence="10">The sequence shown here is derived from an EMBL/GenBank/DDBJ whole genome shotgun (WGS) entry which is preliminary data.</text>
</comment>
<dbReference type="Proteomes" id="UP001501285">
    <property type="component" value="Unassembled WGS sequence"/>
</dbReference>
<feature type="domain" description="Membrane transport protein MMPL" evidence="9">
    <location>
        <begin position="495"/>
        <end position="714"/>
    </location>
</feature>
<feature type="transmembrane region" description="Helical" evidence="8">
    <location>
        <begin position="574"/>
        <end position="598"/>
    </location>
</feature>
<evidence type="ECO:0000259" key="9">
    <source>
        <dbReference type="Pfam" id="PF03176"/>
    </source>
</evidence>
<evidence type="ECO:0000256" key="2">
    <source>
        <dbReference type="ARBA" id="ARBA00010157"/>
    </source>
</evidence>
<proteinExistence type="inferred from homology"/>
<sequence length="765" mass="79379">MSDASRVGRGSTKPRGRSAVRWVAALAVLAWLAIGAIGGPLVGRLSEVATNDNANFLPPSAESTTVSKLVQRTSDTQTLPYLVVVERPSGLTPADLSAVEKYVAGIPGLRLADKTRTVGEFLQAPPRGAVPSQDRQAALIPVSFLADKAEDTIAGDTALYAVAQALRESASSTLGSSGLTVHVTGAGGFFADFITAFSGIDGILLLVALGVVFVILLIVYRSPILPFAVLITAMFGLSLAALVVFPLAKNGAISLSGQSQGILSILVVGAATDYALLLVARFKEELHDTDSTWAAMKIAWRAALEPIAASAATVVLGLLCLRLSDLGSTKGLGPVGALGIVGAFVASLTFLPAVLLLIGRRIFWPQVPRVDHVHSADAVGTRGIWGRVAGVVGRHPRRTWVATLLALAACAAFLPTLNARGVAQSDLFLTKVDSVTGQEVLARHFPAGSGSPVQVAAPQGKAEAVVQVLTSAPGVSNPQVGLVPGQPPKVVDGQVVVQATLDAQADSIAAEDTIETLRSSLDRVGTDVLVGGQTATNLDVRLASERDLKVIIPTILAVIFVVLMLLLRSLVAPLVLVGANVLSFAATMGVSAIAFNHVFGFPGSDPSTPLYGFVFLVALGIDYSIFLMTRVREESRSRGTRPGILVGLAVTGGVITSAGIVLASTFSALAVLPILFLVQIAFIVAFGVLLDTLVVRSLLVPAVSYDLGDRIWWPIGLRRAGRHEAGATPVPTAEPAEAAEPGEPIEPTEPSEPATQEPATESRSG</sequence>
<feature type="transmembrane region" description="Helical" evidence="8">
    <location>
        <begin position="399"/>
        <end position="417"/>
    </location>
</feature>
<dbReference type="Gene3D" id="1.20.1640.10">
    <property type="entry name" value="Multidrug efflux transporter AcrB transmembrane domain"/>
    <property type="match status" value="2"/>
</dbReference>
<feature type="transmembrane region" description="Helical" evidence="8">
    <location>
        <begin position="669"/>
        <end position="690"/>
    </location>
</feature>
<evidence type="ECO:0000256" key="7">
    <source>
        <dbReference type="SAM" id="MobiDB-lite"/>
    </source>
</evidence>
<feature type="transmembrane region" description="Helical" evidence="8">
    <location>
        <begin position="303"/>
        <end position="324"/>
    </location>
</feature>
<dbReference type="PANTHER" id="PTHR33406">
    <property type="entry name" value="MEMBRANE PROTEIN MJ1562-RELATED"/>
    <property type="match status" value="1"/>
</dbReference>
<evidence type="ECO:0000256" key="3">
    <source>
        <dbReference type="ARBA" id="ARBA00022475"/>
    </source>
</evidence>
<keyword evidence="3" id="KW-1003">Cell membrane</keyword>
<evidence type="ECO:0000313" key="11">
    <source>
        <dbReference type="Proteomes" id="UP001501285"/>
    </source>
</evidence>
<evidence type="ECO:0000256" key="6">
    <source>
        <dbReference type="ARBA" id="ARBA00023136"/>
    </source>
</evidence>
<dbReference type="RefSeq" id="WP_343991291.1">
    <property type="nucleotide sequence ID" value="NZ_BAAANB010000021.1"/>
</dbReference>
<feature type="transmembrane region" description="Helical" evidence="8">
    <location>
        <begin position="336"/>
        <end position="359"/>
    </location>
</feature>
<feature type="transmembrane region" description="Helical" evidence="8">
    <location>
        <begin position="227"/>
        <end position="248"/>
    </location>
</feature>
<dbReference type="SUPFAM" id="SSF82866">
    <property type="entry name" value="Multidrug efflux transporter AcrB transmembrane domain"/>
    <property type="match status" value="2"/>
</dbReference>
<feature type="compositionally biased region" description="Low complexity" evidence="7">
    <location>
        <begin position="726"/>
        <end position="742"/>
    </location>
</feature>
<dbReference type="InterPro" id="IPR050545">
    <property type="entry name" value="Mycobact_MmpL"/>
</dbReference>
<gene>
    <name evidence="10" type="ORF">GCM10009740_22460</name>
</gene>
<comment type="similarity">
    <text evidence="2">Belongs to the resistance-nodulation-cell division (RND) (TC 2.A.6) family. MmpL subfamily.</text>
</comment>